<dbReference type="Gene3D" id="3.40.1550.10">
    <property type="entry name" value="CheC-like"/>
    <property type="match status" value="1"/>
</dbReference>
<evidence type="ECO:0000313" key="4">
    <source>
        <dbReference type="EMBL" id="MBM7701888.1"/>
    </source>
</evidence>
<evidence type="ECO:0000313" key="5">
    <source>
        <dbReference type="Proteomes" id="UP000809829"/>
    </source>
</evidence>
<dbReference type="RefSeq" id="WP_338038862.1">
    <property type="nucleotide sequence ID" value="NZ_JAFBFC010000001.1"/>
</dbReference>
<feature type="domain" description="CheC-like protein" evidence="3">
    <location>
        <begin position="12"/>
        <end position="47"/>
    </location>
</feature>
<evidence type="ECO:0000256" key="1">
    <source>
        <dbReference type="ARBA" id="ARBA00022500"/>
    </source>
</evidence>
<dbReference type="InterPro" id="IPR007597">
    <property type="entry name" value="CheC"/>
</dbReference>
<evidence type="ECO:0000259" key="3">
    <source>
        <dbReference type="Pfam" id="PF04509"/>
    </source>
</evidence>
<dbReference type="SUPFAM" id="SSF103039">
    <property type="entry name" value="CheC-like"/>
    <property type="match status" value="1"/>
</dbReference>
<name>A0ABS2QRF2_9BACI</name>
<dbReference type="InterPro" id="IPR050992">
    <property type="entry name" value="CheZ_family_phosphatases"/>
</dbReference>
<dbReference type="Pfam" id="PF04509">
    <property type="entry name" value="CheC"/>
    <property type="match status" value="2"/>
</dbReference>
<keyword evidence="5" id="KW-1185">Reference proteome</keyword>
<dbReference type="InterPro" id="IPR028976">
    <property type="entry name" value="CheC-like_sf"/>
</dbReference>
<organism evidence="4 5">
    <name type="scientific">Priestia iocasae</name>
    <dbReference type="NCBI Taxonomy" id="2291674"/>
    <lineage>
        <taxon>Bacteria</taxon>
        <taxon>Bacillati</taxon>
        <taxon>Bacillota</taxon>
        <taxon>Bacilli</taxon>
        <taxon>Bacillales</taxon>
        <taxon>Bacillaceae</taxon>
        <taxon>Priestia</taxon>
    </lineage>
</organism>
<reference evidence="4 5" key="1">
    <citation type="submission" date="2021-01" db="EMBL/GenBank/DDBJ databases">
        <title>Genomic Encyclopedia of Type Strains, Phase IV (KMG-IV): sequencing the most valuable type-strain genomes for metagenomic binning, comparative biology and taxonomic classification.</title>
        <authorList>
            <person name="Goeker M."/>
        </authorList>
    </citation>
    <scope>NUCLEOTIDE SEQUENCE [LARGE SCALE GENOMIC DNA]</scope>
    <source>
        <strain evidence="4 5">DSM 104297</strain>
    </source>
</reference>
<proteinExistence type="predicted"/>
<protein>
    <submittedName>
        <fullName evidence="4">Chemotaxis protein CheC</fullName>
    </submittedName>
</protein>
<keyword evidence="2" id="KW-0378">Hydrolase</keyword>
<comment type="caution">
    <text evidence="4">The sequence shown here is derived from an EMBL/GenBank/DDBJ whole genome shotgun (WGS) entry which is preliminary data.</text>
</comment>
<dbReference type="PANTHER" id="PTHR43693">
    <property type="entry name" value="PROTEIN PHOSPHATASE CHEZ"/>
    <property type="match status" value="1"/>
</dbReference>
<dbReference type="Proteomes" id="UP000809829">
    <property type="component" value="Unassembled WGS sequence"/>
</dbReference>
<dbReference type="EMBL" id="JAFBFC010000001">
    <property type="protein sequence ID" value="MBM7701888.1"/>
    <property type="molecule type" value="Genomic_DNA"/>
</dbReference>
<accession>A0ABS2QRF2</accession>
<feature type="domain" description="CheC-like protein" evidence="3">
    <location>
        <begin position="113"/>
        <end position="147"/>
    </location>
</feature>
<dbReference type="PANTHER" id="PTHR43693:SF1">
    <property type="entry name" value="PROTEIN PHOSPHATASE CHEZ"/>
    <property type="match status" value="1"/>
</dbReference>
<evidence type="ECO:0000256" key="2">
    <source>
        <dbReference type="ARBA" id="ARBA00022801"/>
    </source>
</evidence>
<keyword evidence="1" id="KW-0145">Chemotaxis</keyword>
<sequence>MMRKDESLKSSHRDVLKEIGNIGAAHSATALSSLLKMPINMNVPDVKVATISEAIDLIGGPDHVVASVFLRVEGDVPSSLFFFLPLEEAYDFLQAMVAKDIQSIAQLRSSELALSALKELGNILSGSYISSLSDFTGLSLYPSVPSLCVDMVGAVLSNGLLEVSQQSDSVIVIDTVLTRTELQKSLVKGHFLLVPNHESLASIFKALGVTDYDS</sequence>
<gene>
    <name evidence="4" type="ORF">JOC83_000714</name>
</gene>
<dbReference type="CDD" id="cd17909">
    <property type="entry name" value="CheC_ClassI"/>
    <property type="match status" value="1"/>
</dbReference>